<dbReference type="GO" id="GO:0003723">
    <property type="term" value="F:RNA binding"/>
    <property type="evidence" value="ECO:0007669"/>
    <property type="project" value="UniProtKB-KW"/>
</dbReference>
<feature type="domain" description="CRM" evidence="8">
    <location>
        <begin position="17"/>
        <end position="66"/>
    </location>
</feature>
<evidence type="ECO:0000256" key="4">
    <source>
        <dbReference type="ARBA" id="ARBA00022946"/>
    </source>
</evidence>
<sequence>MIYCILCNFAVCFCHCLLFHCCVGRDCFTHNILNDIHNNWKTCEAVRIRCLGVPTVNMKNVCNQLEGADLLCKSNKLYYNIDAKHQTMAKYSCNHTVLNDIHNNWKTCEAVRIWCLGVPTVDTKNVCNQLDVFCLDAGSTKDGSYATLLVRSPISVAAAVTYMITQLSDEKKLLRGLRSSKHSIYPWLLELLREPLGTHTKINTYLVRKRGGAEELMQPLKFIL</sequence>
<evidence type="ECO:0000259" key="8">
    <source>
        <dbReference type="Pfam" id="PF01985"/>
    </source>
</evidence>
<dbReference type="GO" id="GO:0006397">
    <property type="term" value="P:mRNA processing"/>
    <property type="evidence" value="ECO:0007669"/>
    <property type="project" value="UniProtKB-KW"/>
</dbReference>
<accession>A0A4Y7JTS4</accession>
<dbReference type="Gramene" id="RZC63450">
    <property type="protein sequence ID" value="RZC63450"/>
    <property type="gene ID" value="C5167_025193"/>
</dbReference>
<reference evidence="9 10" key="1">
    <citation type="journal article" date="2018" name="Science">
        <title>The opium poppy genome and morphinan production.</title>
        <authorList>
            <person name="Guo L."/>
            <person name="Winzer T."/>
            <person name="Yang X."/>
            <person name="Li Y."/>
            <person name="Ning Z."/>
            <person name="He Z."/>
            <person name="Teodor R."/>
            <person name="Lu Y."/>
            <person name="Bowser T.A."/>
            <person name="Graham I.A."/>
            <person name="Ye K."/>
        </authorList>
    </citation>
    <scope>NUCLEOTIDE SEQUENCE [LARGE SCALE GENOMIC DNA]</scope>
    <source>
        <strain evidence="10">cv. HN1</strain>
        <tissue evidence="9">Leaves</tissue>
    </source>
</reference>
<evidence type="ECO:0000256" key="5">
    <source>
        <dbReference type="ARBA" id="ARBA00023187"/>
    </source>
</evidence>
<feature type="signal peptide" evidence="7">
    <location>
        <begin position="1"/>
        <end position="24"/>
    </location>
</feature>
<dbReference type="AlphaFoldDB" id="A0A4Y7JTS4"/>
<dbReference type="Pfam" id="PF01985">
    <property type="entry name" value="CRS1_YhbY"/>
    <property type="match status" value="1"/>
</dbReference>
<evidence type="ECO:0000256" key="6">
    <source>
        <dbReference type="ARBA" id="ARBA00023274"/>
    </source>
</evidence>
<keyword evidence="4" id="KW-0809">Transit peptide</keyword>
<name>A0A4Y7JTS4_PAPSO</name>
<dbReference type="STRING" id="3469.A0A4Y7JTS4"/>
<evidence type="ECO:0000256" key="7">
    <source>
        <dbReference type="SAM" id="SignalP"/>
    </source>
</evidence>
<feature type="chain" id="PRO_5021246515" description="CRM domain-containing protein" evidence="7">
    <location>
        <begin position="25"/>
        <end position="224"/>
    </location>
</feature>
<dbReference type="SUPFAM" id="SSF75471">
    <property type="entry name" value="YhbY-like"/>
    <property type="match status" value="2"/>
</dbReference>
<dbReference type="InterPro" id="IPR044599">
    <property type="entry name" value="CAF1P_plant"/>
</dbReference>
<evidence type="ECO:0000256" key="1">
    <source>
        <dbReference type="ARBA" id="ARBA00022664"/>
    </source>
</evidence>
<dbReference type="PANTHER" id="PTHR46247">
    <property type="entry name" value="CRS2-ASSOCIATED FACTOR 1, CHLOROPLASTIC"/>
    <property type="match status" value="1"/>
</dbReference>
<dbReference type="GO" id="GO:1990904">
    <property type="term" value="C:ribonucleoprotein complex"/>
    <property type="evidence" value="ECO:0007669"/>
    <property type="project" value="UniProtKB-KW"/>
</dbReference>
<evidence type="ECO:0000256" key="2">
    <source>
        <dbReference type="ARBA" id="ARBA00022737"/>
    </source>
</evidence>
<gene>
    <name evidence="9" type="ORF">C5167_025193</name>
</gene>
<evidence type="ECO:0000313" key="10">
    <source>
        <dbReference type="Proteomes" id="UP000316621"/>
    </source>
</evidence>
<keyword evidence="1" id="KW-0507">mRNA processing</keyword>
<organism evidence="9 10">
    <name type="scientific">Papaver somniferum</name>
    <name type="common">Opium poppy</name>
    <dbReference type="NCBI Taxonomy" id="3469"/>
    <lineage>
        <taxon>Eukaryota</taxon>
        <taxon>Viridiplantae</taxon>
        <taxon>Streptophyta</taxon>
        <taxon>Embryophyta</taxon>
        <taxon>Tracheophyta</taxon>
        <taxon>Spermatophyta</taxon>
        <taxon>Magnoliopsida</taxon>
        <taxon>Ranunculales</taxon>
        <taxon>Papaveraceae</taxon>
        <taxon>Papaveroideae</taxon>
        <taxon>Papaver</taxon>
    </lineage>
</organism>
<keyword evidence="10" id="KW-1185">Reference proteome</keyword>
<evidence type="ECO:0000313" key="9">
    <source>
        <dbReference type="EMBL" id="RZC63450.1"/>
    </source>
</evidence>
<dbReference type="Gene3D" id="3.30.110.60">
    <property type="entry name" value="YhbY-like"/>
    <property type="match status" value="1"/>
</dbReference>
<dbReference type="PANTHER" id="PTHR46247:SF2">
    <property type="entry name" value="CRS2-ASSOCIATED FACTOR 1, MITOCHONDRIAL"/>
    <property type="match status" value="1"/>
</dbReference>
<protein>
    <recommendedName>
        <fullName evidence="8">CRM domain-containing protein</fullName>
    </recommendedName>
</protein>
<proteinExistence type="predicted"/>
<evidence type="ECO:0000256" key="3">
    <source>
        <dbReference type="ARBA" id="ARBA00022884"/>
    </source>
</evidence>
<keyword evidence="6" id="KW-0687">Ribonucleoprotein</keyword>
<dbReference type="Proteomes" id="UP000316621">
    <property type="component" value="Chromosome 5"/>
</dbReference>
<keyword evidence="3" id="KW-0694">RNA-binding</keyword>
<dbReference type="InterPro" id="IPR001890">
    <property type="entry name" value="RNA-binding_CRM"/>
</dbReference>
<keyword evidence="5" id="KW-0508">mRNA splicing</keyword>
<dbReference type="GO" id="GO:0000373">
    <property type="term" value="P:Group II intron splicing"/>
    <property type="evidence" value="ECO:0007669"/>
    <property type="project" value="InterPro"/>
</dbReference>
<dbReference type="EMBL" id="CM010719">
    <property type="protein sequence ID" value="RZC63450.1"/>
    <property type="molecule type" value="Genomic_DNA"/>
</dbReference>
<keyword evidence="2" id="KW-0677">Repeat</keyword>
<dbReference type="InterPro" id="IPR035920">
    <property type="entry name" value="YhbY-like_sf"/>
</dbReference>
<keyword evidence="7" id="KW-0732">Signal</keyword>